<evidence type="ECO:0000256" key="11">
    <source>
        <dbReference type="ARBA" id="ARBA00023221"/>
    </source>
</evidence>
<keyword evidence="7 13" id="KW-0418">Kinase</keyword>
<dbReference type="Gene3D" id="3.30.230.10">
    <property type="match status" value="1"/>
</dbReference>
<evidence type="ECO:0000256" key="12">
    <source>
        <dbReference type="ARBA" id="ARBA00029326"/>
    </source>
</evidence>
<dbReference type="PANTHER" id="PTHR31814:SF2">
    <property type="entry name" value="PHOSPHOMEVALONATE KINASE"/>
    <property type="match status" value="1"/>
</dbReference>
<reference evidence="15" key="2">
    <citation type="submission" date="2021-01" db="EMBL/GenBank/DDBJ databases">
        <authorList>
            <person name="Schikora-Tamarit M.A."/>
        </authorList>
    </citation>
    <scope>NUCLEOTIDE SEQUENCE</scope>
    <source>
        <strain evidence="15">NCAIM Y.01608</strain>
    </source>
</reference>
<name>A0A9P8PWM6_9ASCO</name>
<evidence type="ECO:0000256" key="10">
    <source>
        <dbReference type="ARBA" id="ARBA00023098"/>
    </source>
</evidence>
<comment type="similarity">
    <text evidence="2 13">Belongs to the GHMP kinase family. Mevalonate kinase subfamily.</text>
</comment>
<proteinExistence type="inferred from homology"/>
<keyword evidence="9 13" id="KW-0752">Steroid biosynthesis</keyword>
<keyword evidence="6" id="KW-0547">Nucleotide-binding</keyword>
<dbReference type="Pfam" id="PF00288">
    <property type="entry name" value="GHMP_kinases_N"/>
    <property type="match status" value="1"/>
</dbReference>
<evidence type="ECO:0000256" key="7">
    <source>
        <dbReference type="ARBA" id="ARBA00022777"/>
    </source>
</evidence>
<keyword evidence="4 13" id="KW-0444">Lipid biosynthesis</keyword>
<dbReference type="InterPro" id="IPR020568">
    <property type="entry name" value="Ribosomal_Su5_D2-typ_SF"/>
</dbReference>
<evidence type="ECO:0000256" key="6">
    <source>
        <dbReference type="ARBA" id="ARBA00022741"/>
    </source>
</evidence>
<keyword evidence="10 13" id="KW-0443">Lipid metabolism</keyword>
<dbReference type="NCBIfam" id="TIGR01219">
    <property type="entry name" value="Pmev_kin_ERG8"/>
    <property type="match status" value="1"/>
</dbReference>
<dbReference type="GO" id="GO:0005777">
    <property type="term" value="C:peroxisome"/>
    <property type="evidence" value="ECO:0007669"/>
    <property type="project" value="TreeGrafter"/>
</dbReference>
<keyword evidence="16" id="KW-1185">Reference proteome</keyword>
<organism evidence="15 16">
    <name type="scientific">Ogataea polymorpha</name>
    <dbReference type="NCBI Taxonomy" id="460523"/>
    <lineage>
        <taxon>Eukaryota</taxon>
        <taxon>Fungi</taxon>
        <taxon>Dikarya</taxon>
        <taxon>Ascomycota</taxon>
        <taxon>Saccharomycotina</taxon>
        <taxon>Pichiomycetes</taxon>
        <taxon>Pichiales</taxon>
        <taxon>Pichiaceae</taxon>
        <taxon>Ogataea</taxon>
    </lineage>
</organism>
<keyword evidence="5 13" id="KW-0808">Transferase</keyword>
<evidence type="ECO:0000256" key="3">
    <source>
        <dbReference type="ARBA" id="ARBA00012958"/>
    </source>
</evidence>
<feature type="domain" description="GHMP kinase N-terminal" evidence="14">
    <location>
        <begin position="142"/>
        <end position="205"/>
    </location>
</feature>
<comment type="pathway">
    <text evidence="1 13">Isoprenoid biosynthesis; isopentenyl diphosphate biosynthesis via mevalonate pathway; isopentenyl diphosphate from (R)-mevalonate: step 2/3.</text>
</comment>
<comment type="catalytic activity">
    <reaction evidence="12">
        <text>(R)-5-phosphomevalonate + ATP = (R)-5-diphosphomevalonate + ADP</text>
        <dbReference type="Rhea" id="RHEA:16341"/>
        <dbReference type="ChEBI" id="CHEBI:30616"/>
        <dbReference type="ChEBI" id="CHEBI:57557"/>
        <dbReference type="ChEBI" id="CHEBI:58146"/>
        <dbReference type="ChEBI" id="CHEBI:456216"/>
        <dbReference type="EC" id="2.7.4.2"/>
    </reaction>
    <physiologicalReaction direction="left-to-right" evidence="12">
        <dbReference type="Rhea" id="RHEA:16342"/>
    </physiologicalReaction>
</comment>
<dbReference type="InterPro" id="IPR016005">
    <property type="entry name" value="Erg8"/>
</dbReference>
<evidence type="ECO:0000256" key="1">
    <source>
        <dbReference type="ARBA" id="ARBA00005017"/>
    </source>
</evidence>
<keyword evidence="11 13" id="KW-0753">Steroid metabolism</keyword>
<evidence type="ECO:0000256" key="8">
    <source>
        <dbReference type="ARBA" id="ARBA00022840"/>
    </source>
</evidence>
<dbReference type="GO" id="GO:0004631">
    <property type="term" value="F:phosphomevalonate kinase activity"/>
    <property type="evidence" value="ECO:0007669"/>
    <property type="project" value="UniProtKB-UniRule"/>
</dbReference>
<dbReference type="GO" id="GO:0019287">
    <property type="term" value="P:isopentenyl diphosphate biosynthetic process, mevalonate pathway"/>
    <property type="evidence" value="ECO:0007669"/>
    <property type="project" value="UniProtKB-UniRule"/>
</dbReference>
<dbReference type="GO" id="GO:0006696">
    <property type="term" value="P:ergosterol biosynthetic process"/>
    <property type="evidence" value="ECO:0007669"/>
    <property type="project" value="TreeGrafter"/>
</dbReference>
<dbReference type="InterPro" id="IPR014721">
    <property type="entry name" value="Ribsml_uS5_D2-typ_fold_subgr"/>
</dbReference>
<accession>A0A9P8PWM6</accession>
<dbReference type="GO" id="GO:0010142">
    <property type="term" value="P:farnesyl diphosphate biosynthetic process, mevalonate pathway"/>
    <property type="evidence" value="ECO:0007669"/>
    <property type="project" value="TreeGrafter"/>
</dbReference>
<dbReference type="EMBL" id="JAEUBD010000014">
    <property type="protein sequence ID" value="KAH3678714.1"/>
    <property type="molecule type" value="Genomic_DNA"/>
</dbReference>
<dbReference type="SUPFAM" id="SSF54211">
    <property type="entry name" value="Ribosomal protein S5 domain 2-like"/>
    <property type="match status" value="1"/>
</dbReference>
<gene>
    <name evidence="15" type="ORF">OGATHE_000264</name>
</gene>
<reference evidence="15" key="1">
    <citation type="journal article" date="2021" name="Open Biol.">
        <title>Shared evolutionary footprints suggest mitochondrial oxidative damage underlies multiple complex I losses in fungi.</title>
        <authorList>
            <person name="Schikora-Tamarit M.A."/>
            <person name="Marcet-Houben M."/>
            <person name="Nosek J."/>
            <person name="Gabaldon T."/>
        </authorList>
    </citation>
    <scope>NUCLEOTIDE SEQUENCE</scope>
    <source>
        <strain evidence="15">NCAIM Y.01608</strain>
    </source>
</reference>
<evidence type="ECO:0000256" key="2">
    <source>
        <dbReference type="ARBA" id="ARBA00006495"/>
    </source>
</evidence>
<evidence type="ECO:0000259" key="14">
    <source>
        <dbReference type="Pfam" id="PF00288"/>
    </source>
</evidence>
<comment type="caution">
    <text evidence="15">The sequence shown here is derived from an EMBL/GenBank/DDBJ whole genome shotgun (WGS) entry which is preliminary data.</text>
</comment>
<evidence type="ECO:0000256" key="5">
    <source>
        <dbReference type="ARBA" id="ARBA00022679"/>
    </source>
</evidence>
<dbReference type="InterPro" id="IPR035102">
    <property type="entry name" value="Phosphomevalonate_kinase"/>
</dbReference>
<keyword evidence="8" id="KW-0067">ATP-binding</keyword>
<dbReference type="PANTHER" id="PTHR31814">
    <property type="match status" value="1"/>
</dbReference>
<dbReference type="EC" id="2.7.4.2" evidence="3 13"/>
<dbReference type="PIRSF" id="PIRSF017288">
    <property type="entry name" value="PMK_GHMP_euk"/>
    <property type="match status" value="1"/>
</dbReference>
<evidence type="ECO:0000313" key="16">
    <source>
        <dbReference type="Proteomes" id="UP000788993"/>
    </source>
</evidence>
<dbReference type="AlphaFoldDB" id="A0A9P8PWM6"/>
<evidence type="ECO:0000256" key="13">
    <source>
        <dbReference type="PIRNR" id="PIRNR017288"/>
    </source>
</evidence>
<sequence>MFSAPGKAFVAGGYLVLDPQYKAFVIALSSRMYAHAHVDKEAGEYTEVCVKSPQFAEGEWCYKIDLSRPDLTQETHGRHNPFVKSTIDILFLYLTPEQNKRITITIFSDPEYHSQKDSIPKTSKTGLKTFYYHSQPIYKVAKTGLGSSAGLVVCLTTALLSCFSDNFDVKNEITLTRIHNLAQVAHCHAQGKIGSGFDVAAATFGSIVYRRFDPQLVNRVLESGRNEDLVQLVDNTDWKIQHTKCCLPPGIKLLMGDIVGGSETPKLVSKVLEWRKKEPERSLEVWTQLNSYNMRLVESLEKLQDFSKSQPETYKLSLRSLVEGNKSGFSDVVSSIQGIRQYMKIMTLESGAEIEPYQQTELLDYCMSLNGVLGGVVPGAGGYDAVCLLVAQGAIPEVVERTKHLSVTWLNLHEQETGICEEDVSSFIDFL</sequence>
<dbReference type="InterPro" id="IPR006204">
    <property type="entry name" value="GHMP_kinase_N_dom"/>
</dbReference>
<dbReference type="Proteomes" id="UP000788993">
    <property type="component" value="Unassembled WGS sequence"/>
</dbReference>
<protein>
    <recommendedName>
        <fullName evidence="3 13">Phosphomevalonate kinase</fullName>
        <ecNumber evidence="3 13">2.7.4.2</ecNumber>
    </recommendedName>
</protein>
<dbReference type="GO" id="GO:0005524">
    <property type="term" value="F:ATP binding"/>
    <property type="evidence" value="ECO:0007669"/>
    <property type="project" value="UniProtKB-UniRule"/>
</dbReference>
<evidence type="ECO:0000256" key="4">
    <source>
        <dbReference type="ARBA" id="ARBA00022516"/>
    </source>
</evidence>
<evidence type="ECO:0000256" key="9">
    <source>
        <dbReference type="ARBA" id="ARBA00022955"/>
    </source>
</evidence>
<evidence type="ECO:0000313" key="15">
    <source>
        <dbReference type="EMBL" id="KAH3678714.1"/>
    </source>
</evidence>